<reference evidence="3 4" key="2">
    <citation type="journal article" date="2015" name="Eukaryot. Cell">
        <title>Asexual propagation of a virulent clone complex in a human and feline outbreak of sporotrichosis.</title>
        <authorList>
            <person name="Teixeira Mde M."/>
            <person name="Rodrigues A.M."/>
            <person name="Tsui C.K."/>
            <person name="de Almeida L.G."/>
            <person name="Van Diepeningen A.D."/>
            <person name="van den Ende B.G."/>
            <person name="Fernandes G.F."/>
            <person name="Kano R."/>
            <person name="Hamelin R.C."/>
            <person name="Lopes-Bezerra L.M."/>
            <person name="Vasconcelos A.T."/>
            <person name="de Hoog S."/>
            <person name="de Camargo Z.P."/>
            <person name="Felipe M.S."/>
        </authorList>
    </citation>
    <scope>NUCLEOTIDE SEQUENCE [LARGE SCALE GENOMIC DNA]</scope>
    <source>
        <strain evidence="3 4">1099-18</strain>
    </source>
</reference>
<dbReference type="Pfam" id="PF03061">
    <property type="entry name" value="4HBT"/>
    <property type="match status" value="1"/>
</dbReference>
<accession>A0A0F2M6M6</accession>
<dbReference type="Proteomes" id="UP000033710">
    <property type="component" value="Unassembled WGS sequence"/>
</dbReference>
<feature type="transmembrane region" description="Helical" evidence="1">
    <location>
        <begin position="103"/>
        <end position="125"/>
    </location>
</feature>
<organism evidence="3 4">
    <name type="scientific">Sporothrix schenckii 1099-18</name>
    <dbReference type="NCBI Taxonomy" id="1397361"/>
    <lineage>
        <taxon>Eukaryota</taxon>
        <taxon>Fungi</taxon>
        <taxon>Dikarya</taxon>
        <taxon>Ascomycota</taxon>
        <taxon>Pezizomycotina</taxon>
        <taxon>Sordariomycetes</taxon>
        <taxon>Sordariomycetidae</taxon>
        <taxon>Ophiostomatales</taxon>
        <taxon>Ophiostomataceae</taxon>
        <taxon>Sporothrix</taxon>
    </lineage>
</organism>
<keyword evidence="1" id="KW-0472">Membrane</keyword>
<evidence type="ECO:0000313" key="4">
    <source>
        <dbReference type="Proteomes" id="UP000033710"/>
    </source>
</evidence>
<dbReference type="OrthoDB" id="506431at2759"/>
<dbReference type="RefSeq" id="XP_016587948.1">
    <property type="nucleotide sequence ID" value="XM_016735541.1"/>
</dbReference>
<dbReference type="PANTHER" id="PTHR47260">
    <property type="entry name" value="UPF0644 PROTEIN PB2B4.06"/>
    <property type="match status" value="1"/>
</dbReference>
<evidence type="ECO:0000256" key="1">
    <source>
        <dbReference type="SAM" id="Phobius"/>
    </source>
</evidence>
<protein>
    <recommendedName>
        <fullName evidence="2">Thioesterase domain-containing protein</fullName>
    </recommendedName>
</protein>
<name>A0A0F2M6M6_SPOSC</name>
<evidence type="ECO:0000313" key="3">
    <source>
        <dbReference type="EMBL" id="KJR85272.1"/>
    </source>
</evidence>
<dbReference type="GeneID" id="27670818"/>
<dbReference type="CDD" id="cd03443">
    <property type="entry name" value="PaaI_thioesterase"/>
    <property type="match status" value="1"/>
</dbReference>
<proteinExistence type="predicted"/>
<dbReference type="EMBL" id="AXCR01000007">
    <property type="protein sequence ID" value="KJR85272.1"/>
    <property type="molecule type" value="Genomic_DNA"/>
</dbReference>
<keyword evidence="1" id="KW-1133">Transmembrane helix</keyword>
<dbReference type="PANTHER" id="PTHR47260:SF6">
    <property type="entry name" value="THIOESTERASE DOMAIN-CONTAINING PROTEIN"/>
    <property type="match status" value="1"/>
</dbReference>
<sequence>MSTQRALSVTVRPLLSRQSPLSASLFQKQSQQRPLQQTLRFCGVLSHTRVLVPLLRSTPSASAIGFANVRLYSSPASPYAQSVYEPPPPPEPEPKKRSRTVRAFFFLVRATLYLIVGQFVGYNIVRRYYAPNGPVYEPEFDNLEDELAAERIAEYLLDHPFVQKLNNDPDLKPTHPHYKLPHLYRRGNLTAGTLVGPDLMAVPPLTWQDDRGERLVMIMHVGRGLCGHPNIVHGGFVATVLDEFMARCCFKAVPHGIAMTARLNIDYRAPTPAGSYVVLTAETVEVDRRKAVVRGRLQVLGDPADPDTETGALLAEAEGLFVSPREARALSAVAKLVNRCVPSVHSRGRAAAATTCHGTGANARAPESSLVLVNGDESVVSLAGASFVAVAAVLVVDVDVVSFWSDVVAGVGSGAGDDVAGGGDGAVVAEVVVSTADGTVDDKNVAPPFGSVLVVLACAVCVLR</sequence>
<dbReference type="InterPro" id="IPR052061">
    <property type="entry name" value="PTE-AB_protein"/>
</dbReference>
<dbReference type="InterPro" id="IPR006683">
    <property type="entry name" value="Thioestr_dom"/>
</dbReference>
<keyword evidence="1" id="KW-0812">Transmembrane</keyword>
<feature type="domain" description="Thioesterase" evidence="2">
    <location>
        <begin position="230"/>
        <end position="297"/>
    </location>
</feature>
<reference evidence="3 4" key="1">
    <citation type="journal article" date="2014" name="BMC Genomics">
        <title>Comparative genomics of the major fungal agents of human and animal Sporotrichosis: Sporothrix schenckii and Sporothrix brasiliensis.</title>
        <authorList>
            <person name="Teixeira M.M."/>
            <person name="de Almeida L.G."/>
            <person name="Kubitschek-Barreira P."/>
            <person name="Alves F.L."/>
            <person name="Kioshima E.S."/>
            <person name="Abadio A.K."/>
            <person name="Fernandes L."/>
            <person name="Derengowski L.S."/>
            <person name="Ferreira K.S."/>
            <person name="Souza R.C."/>
            <person name="Ruiz J.C."/>
            <person name="de Andrade N.C."/>
            <person name="Paes H.C."/>
            <person name="Nicola A.M."/>
            <person name="Albuquerque P."/>
            <person name="Gerber A.L."/>
            <person name="Martins V.P."/>
            <person name="Peconick L.D."/>
            <person name="Neto A.V."/>
            <person name="Chaucanez C.B."/>
            <person name="Silva P.A."/>
            <person name="Cunha O.L."/>
            <person name="de Oliveira F.F."/>
            <person name="dos Santos T.C."/>
            <person name="Barros A.L."/>
            <person name="Soares M.A."/>
            <person name="de Oliveira L.M."/>
            <person name="Marini M.M."/>
            <person name="Villalobos-Duno H."/>
            <person name="Cunha M.M."/>
            <person name="de Hoog S."/>
            <person name="da Silveira J.F."/>
            <person name="Henrissat B."/>
            <person name="Nino-Vega G.A."/>
            <person name="Cisalpino P.S."/>
            <person name="Mora-Montes H.M."/>
            <person name="Almeida S.R."/>
            <person name="Stajich J.E."/>
            <person name="Lopes-Bezerra L.M."/>
            <person name="Vasconcelos A.T."/>
            <person name="Felipe M.S."/>
        </authorList>
    </citation>
    <scope>NUCLEOTIDE SEQUENCE [LARGE SCALE GENOMIC DNA]</scope>
    <source>
        <strain evidence="3 4">1099-18</strain>
    </source>
</reference>
<evidence type="ECO:0000259" key="2">
    <source>
        <dbReference type="Pfam" id="PF03061"/>
    </source>
</evidence>
<dbReference type="Gene3D" id="3.10.129.10">
    <property type="entry name" value="Hotdog Thioesterase"/>
    <property type="match status" value="1"/>
</dbReference>
<comment type="caution">
    <text evidence="3">The sequence shown here is derived from an EMBL/GenBank/DDBJ whole genome shotgun (WGS) entry which is preliminary data.</text>
</comment>
<dbReference type="KEGG" id="ssck:SPSK_08958"/>
<dbReference type="VEuPathDB" id="FungiDB:SPSK_08958"/>
<dbReference type="InterPro" id="IPR029069">
    <property type="entry name" value="HotDog_dom_sf"/>
</dbReference>
<dbReference type="SUPFAM" id="SSF54637">
    <property type="entry name" value="Thioesterase/thiol ester dehydrase-isomerase"/>
    <property type="match status" value="1"/>
</dbReference>
<dbReference type="AlphaFoldDB" id="A0A0F2M6M6"/>
<gene>
    <name evidence="3" type="ORF">SPSK_08958</name>
</gene>